<gene>
    <name evidence="5" type="ORF">g.77249</name>
</gene>
<organism evidence="5">
    <name type="scientific">Lygus hesperus</name>
    <name type="common">Western plant bug</name>
    <dbReference type="NCBI Taxonomy" id="30085"/>
    <lineage>
        <taxon>Eukaryota</taxon>
        <taxon>Metazoa</taxon>
        <taxon>Ecdysozoa</taxon>
        <taxon>Arthropoda</taxon>
        <taxon>Hexapoda</taxon>
        <taxon>Insecta</taxon>
        <taxon>Pterygota</taxon>
        <taxon>Neoptera</taxon>
        <taxon>Paraneoptera</taxon>
        <taxon>Hemiptera</taxon>
        <taxon>Heteroptera</taxon>
        <taxon>Panheteroptera</taxon>
        <taxon>Cimicomorpha</taxon>
        <taxon>Miridae</taxon>
        <taxon>Mirini</taxon>
        <taxon>Lygus</taxon>
    </lineage>
</organism>
<comment type="cofactor">
    <cofactor evidence="1">
        <name>a divalent metal cation</name>
        <dbReference type="ChEBI" id="CHEBI:60240"/>
    </cofactor>
</comment>
<evidence type="ECO:0000313" key="5">
    <source>
        <dbReference type="EMBL" id="JAQ08151.1"/>
    </source>
</evidence>
<dbReference type="InterPro" id="IPR027806">
    <property type="entry name" value="HARBI1_dom"/>
</dbReference>
<dbReference type="PANTHER" id="PTHR23080">
    <property type="entry name" value="THAP DOMAIN PROTEIN"/>
    <property type="match status" value="1"/>
</dbReference>
<dbReference type="EMBL" id="GDHC01010478">
    <property type="protein sequence ID" value="JAQ08151.1"/>
    <property type="molecule type" value="Transcribed_RNA"/>
</dbReference>
<feature type="region of interest" description="Disordered" evidence="3">
    <location>
        <begin position="41"/>
        <end position="62"/>
    </location>
</feature>
<keyword evidence="2" id="KW-0479">Metal-binding</keyword>
<name>A0A146LJB3_LYGHE</name>
<dbReference type="Pfam" id="PF13359">
    <property type="entry name" value="DDE_Tnp_4"/>
    <property type="match status" value="1"/>
</dbReference>
<dbReference type="GO" id="GO:0046872">
    <property type="term" value="F:metal ion binding"/>
    <property type="evidence" value="ECO:0007669"/>
    <property type="project" value="UniProtKB-KW"/>
</dbReference>
<protein>
    <recommendedName>
        <fullName evidence="4">DDE Tnp4 domain-containing protein</fullName>
    </recommendedName>
</protein>
<evidence type="ECO:0000256" key="1">
    <source>
        <dbReference type="ARBA" id="ARBA00001968"/>
    </source>
</evidence>
<reference evidence="5" key="1">
    <citation type="journal article" date="2016" name="Gigascience">
        <title>De novo construction of an expanded transcriptome assembly for the western tarnished plant bug, Lygus hesperus.</title>
        <authorList>
            <person name="Tassone E.E."/>
            <person name="Geib S.M."/>
            <person name="Hall B."/>
            <person name="Fabrick J.A."/>
            <person name="Brent C.S."/>
            <person name="Hull J.J."/>
        </authorList>
    </citation>
    <scope>NUCLEOTIDE SEQUENCE</scope>
</reference>
<feature type="compositionally biased region" description="Low complexity" evidence="3">
    <location>
        <begin position="43"/>
        <end position="61"/>
    </location>
</feature>
<evidence type="ECO:0000256" key="2">
    <source>
        <dbReference type="ARBA" id="ARBA00022723"/>
    </source>
</evidence>
<accession>A0A146LJB3</accession>
<feature type="domain" description="DDE Tnp4" evidence="4">
    <location>
        <begin position="187"/>
        <end position="349"/>
    </location>
</feature>
<dbReference type="AlphaFoldDB" id="A0A146LJB3"/>
<evidence type="ECO:0000259" key="4">
    <source>
        <dbReference type="Pfam" id="PF13359"/>
    </source>
</evidence>
<dbReference type="PANTHER" id="PTHR23080:SF144">
    <property type="entry name" value="SPINDLE AND KINETOCHORE ASSOCIATED COMPLEX SUBUNIT 3"/>
    <property type="match status" value="1"/>
</dbReference>
<evidence type="ECO:0000256" key="3">
    <source>
        <dbReference type="SAM" id="MobiDB-lite"/>
    </source>
</evidence>
<proteinExistence type="predicted"/>
<sequence length="370" mass="42010">MMDVSRSYNRVHSWNQDVKRVGGDYTESCLLKMRHPPKAIAISNGTSSSEGTTSEYSLSSLPSRESGDGIYLVGLDRQISLMKRDSRFYLGLPNKEFRVINFISQHTVLTTRDILMTIKKIRLNDPNKRLADDFNLSVGHVSKIFARSVTILSVFFSKLVFWPKEITNKKLMPVPFRHRFMNVQSIVDCFEISIQKPQSPKYQALTWSEYKKCNTVKVLISANPCGFINFISKAYGGRISDRSIVKESGFLDVVPRGSSVLADRGFKQLEGFFLAKHVKLIRPASVSANIKPTKAEIRETKRIAATRIHIERVISRIREFRFLGPHARIHSNLVQLVDHCIVIAAGIVNLQEPIINMGDRQVRPSNRSMT</sequence>